<dbReference type="GO" id="GO:0003677">
    <property type="term" value="F:DNA binding"/>
    <property type="evidence" value="ECO:0007669"/>
    <property type="project" value="InterPro"/>
</dbReference>
<dbReference type="STRING" id="398673.A0A2P4ZFF1"/>
<dbReference type="RefSeq" id="XP_024405000.1">
    <property type="nucleotide sequence ID" value="XM_024550230.1"/>
</dbReference>
<evidence type="ECO:0000256" key="1">
    <source>
        <dbReference type="ARBA" id="ARBA00004123"/>
    </source>
</evidence>
<feature type="compositionally biased region" description="Polar residues" evidence="6">
    <location>
        <begin position="81"/>
        <end position="91"/>
    </location>
</feature>
<sequence length="718" mass="80960">MRETAGRSVSDFSCYACKSNRALPICGLCDRLSGTCEYPTCNQKPGPKVGSTQKNTRRPVNSRNGRPSRRGPSPNVPEATASRSALSTDDTPLTRAAKPVQASTQNLPLSRQSPPLANSDDEQNTPASATTFVQIMHPSHEVQLQSGFSPSCGGTATEAIVKRVCEGLEISKELYNYLMDSYFNNMTTFTLFKPYKIEEKFSQMQSATEAEALVAATFAYAARFHSSFKTPSRPTDCPSHSYFARIASKRLSDALEQLDDSVAPLWLLQAYILLTFYQLTQSVRSKSWRLLGVCIRLAYELNLHRVDFPSKRQVDKDNHNIDTEHWSMLEEKRRAWWAIWEMDVLASAIRRLPMAINWSYNFTFLPVPDSCWFGDSPQRSCHLAEDPNLRWKQLHKSGNSSPKAWYIVINSFVYNCQLLLPDYKLESDPTTNIAYVTILANCLYCTTNSLPSDLTYHGQALDFLTKRSPQDISCRQYHNDIYCIHIITQLVHFMIFQHQIAAEAPWMTPFQAKNINGGNENKVSNHPLWSNYMKASEDVITIERNSSGEHYKYTNPFMTNTLWIAAAAQIACRMFGPLSLNKQLADSNYELICLNIDRSIIFWCGMDILKRRLTRVETSLKGLTAKQGGDNNLQNLGGIPTSETMTSHQDASSGSSNYSDPLTYTSMNSNMLSLMPLLGNSTEQHASVDYGDFMAGIEQLFPYDINDSWVNLDLSHLQ</sequence>
<dbReference type="EMBL" id="JPDN02000032">
    <property type="protein sequence ID" value="PON23021.1"/>
    <property type="molecule type" value="Genomic_DNA"/>
</dbReference>
<keyword evidence="5" id="KW-0539">Nucleus</keyword>
<keyword evidence="9" id="KW-1185">Reference proteome</keyword>
<evidence type="ECO:0000256" key="3">
    <source>
        <dbReference type="ARBA" id="ARBA00023015"/>
    </source>
</evidence>
<evidence type="ECO:0000256" key="6">
    <source>
        <dbReference type="SAM" id="MobiDB-lite"/>
    </source>
</evidence>
<accession>A0A2P4ZFF1</accession>
<feature type="compositionally biased region" description="Polar residues" evidence="6">
    <location>
        <begin position="641"/>
        <end position="659"/>
    </location>
</feature>
<dbReference type="AlphaFoldDB" id="A0A2P4ZFF1"/>
<proteinExistence type="predicted"/>
<dbReference type="Pfam" id="PF04082">
    <property type="entry name" value="Fungal_trans"/>
    <property type="match status" value="1"/>
</dbReference>
<dbReference type="GO" id="GO:0006351">
    <property type="term" value="P:DNA-templated transcription"/>
    <property type="evidence" value="ECO:0007669"/>
    <property type="project" value="InterPro"/>
</dbReference>
<dbReference type="PANTHER" id="PTHR47338:SF10">
    <property type="entry name" value="TRANSCRIPTION FACTOR DOMAIN-CONTAINING PROTEIN-RELATED"/>
    <property type="match status" value="1"/>
</dbReference>
<dbReference type="GO" id="GO:0008270">
    <property type="term" value="F:zinc ion binding"/>
    <property type="evidence" value="ECO:0007669"/>
    <property type="project" value="InterPro"/>
</dbReference>
<keyword evidence="3" id="KW-0805">Transcription regulation</keyword>
<comment type="subcellular location">
    <subcellularLocation>
        <location evidence="1">Nucleus</location>
    </subcellularLocation>
</comment>
<evidence type="ECO:0000259" key="7">
    <source>
        <dbReference type="SMART" id="SM00906"/>
    </source>
</evidence>
<evidence type="ECO:0000256" key="2">
    <source>
        <dbReference type="ARBA" id="ARBA00022723"/>
    </source>
</evidence>
<evidence type="ECO:0000313" key="9">
    <source>
        <dbReference type="Proteomes" id="UP000054821"/>
    </source>
</evidence>
<organism evidence="8 9">
    <name type="scientific">Trichoderma gamsii</name>
    <dbReference type="NCBI Taxonomy" id="398673"/>
    <lineage>
        <taxon>Eukaryota</taxon>
        <taxon>Fungi</taxon>
        <taxon>Dikarya</taxon>
        <taxon>Ascomycota</taxon>
        <taxon>Pezizomycotina</taxon>
        <taxon>Sordariomycetes</taxon>
        <taxon>Hypocreomycetidae</taxon>
        <taxon>Hypocreales</taxon>
        <taxon>Hypocreaceae</taxon>
        <taxon>Trichoderma</taxon>
    </lineage>
</organism>
<name>A0A2P4ZFF1_9HYPO</name>
<gene>
    <name evidence="8" type="ORF">TGAM01_v208026</name>
</gene>
<dbReference type="GeneID" id="29989285"/>
<evidence type="ECO:0000256" key="4">
    <source>
        <dbReference type="ARBA" id="ARBA00023163"/>
    </source>
</evidence>
<comment type="caution">
    <text evidence="8">The sequence shown here is derived from an EMBL/GenBank/DDBJ whole genome shotgun (WGS) entry which is preliminary data.</text>
</comment>
<feature type="compositionally biased region" description="Low complexity" evidence="6">
    <location>
        <begin position="58"/>
        <end position="77"/>
    </location>
</feature>
<dbReference type="InterPro" id="IPR007219">
    <property type="entry name" value="XnlR_reg_dom"/>
</dbReference>
<reference evidence="8 9" key="1">
    <citation type="journal article" date="2016" name="Genome Announc.">
        <title>Draft Whole-Genome Sequence of Trichoderma gamsii T6085, a Promising Biocontrol Agent of Fusarium Head Blight on Wheat.</title>
        <authorList>
            <person name="Baroncelli R."/>
            <person name="Zapparata A."/>
            <person name="Piaggeschi G."/>
            <person name="Sarrocco S."/>
            <person name="Vannacci G."/>
        </authorList>
    </citation>
    <scope>NUCLEOTIDE SEQUENCE [LARGE SCALE GENOMIC DNA]</scope>
    <source>
        <strain evidence="8 9">T6085</strain>
    </source>
</reference>
<protein>
    <recommendedName>
        <fullName evidence="7">Xylanolytic transcriptional activator regulatory domain-containing protein</fullName>
    </recommendedName>
</protein>
<keyword evidence="4" id="KW-0804">Transcription</keyword>
<feature type="region of interest" description="Disordered" evidence="6">
    <location>
        <begin position="40"/>
        <end position="125"/>
    </location>
</feature>
<evidence type="ECO:0000313" key="8">
    <source>
        <dbReference type="EMBL" id="PON23021.1"/>
    </source>
</evidence>
<dbReference type="Proteomes" id="UP000054821">
    <property type="component" value="Unassembled WGS sequence"/>
</dbReference>
<evidence type="ECO:0000256" key="5">
    <source>
        <dbReference type="ARBA" id="ARBA00023242"/>
    </source>
</evidence>
<keyword evidence="2" id="KW-0479">Metal-binding</keyword>
<feature type="compositionally biased region" description="Polar residues" evidence="6">
    <location>
        <begin position="101"/>
        <end position="116"/>
    </location>
</feature>
<feature type="region of interest" description="Disordered" evidence="6">
    <location>
        <begin position="631"/>
        <end position="659"/>
    </location>
</feature>
<dbReference type="GO" id="GO:0005634">
    <property type="term" value="C:nucleus"/>
    <property type="evidence" value="ECO:0007669"/>
    <property type="project" value="UniProtKB-SubCell"/>
</dbReference>
<dbReference type="PANTHER" id="PTHR47338">
    <property type="entry name" value="ZN(II)2CYS6 TRANSCRIPTION FACTOR (EUROFUNG)-RELATED"/>
    <property type="match status" value="1"/>
</dbReference>
<feature type="domain" description="Xylanolytic transcriptional activator regulatory" evidence="7">
    <location>
        <begin position="287"/>
        <end position="372"/>
    </location>
</feature>
<dbReference type="GO" id="GO:0000981">
    <property type="term" value="F:DNA-binding transcription factor activity, RNA polymerase II-specific"/>
    <property type="evidence" value="ECO:0007669"/>
    <property type="project" value="InterPro"/>
</dbReference>
<dbReference type="SMART" id="SM00906">
    <property type="entry name" value="Fungal_trans"/>
    <property type="match status" value="1"/>
</dbReference>
<dbReference type="CDD" id="cd12148">
    <property type="entry name" value="fungal_TF_MHR"/>
    <property type="match status" value="1"/>
</dbReference>
<dbReference type="InterPro" id="IPR050815">
    <property type="entry name" value="TF_fung"/>
</dbReference>